<reference evidence="1 3" key="3">
    <citation type="journal article" name="Genome Announc.">
        <title>Complete Genome Sequence of Pseudomonas balearica DSM 6083T.</title>
        <authorList>
            <person name="Bennasar-Figueras A."/>
            <person name="Salva-Serra F."/>
            <person name="Jaen-Luchoro D."/>
            <person name="Segui C."/>
            <person name="Aliaga F."/>
            <person name="Busquets A."/>
            <person name="Gomila M."/>
            <person name="Moore E.R."/>
            <person name="Lalucat J."/>
        </authorList>
    </citation>
    <scope>NUCLEOTIDE SEQUENCE [LARGE SCALE GENOMIC DNA]</scope>
    <source>
        <strain evidence="3">DSM 6083</strain>
        <strain evidence="1">DSM6083</strain>
    </source>
</reference>
<dbReference type="Proteomes" id="UP000031271">
    <property type="component" value="Chromosome"/>
</dbReference>
<dbReference type="Pfam" id="PF05402">
    <property type="entry name" value="PqqD"/>
    <property type="match status" value="1"/>
</dbReference>
<protein>
    <submittedName>
        <fullName evidence="2">Coenzyme PQQ synthesis protein D (PqqD)</fullName>
    </submittedName>
</protein>
<evidence type="ECO:0000313" key="1">
    <source>
        <dbReference type="EMBL" id="AJE17411.1"/>
    </source>
</evidence>
<dbReference type="KEGG" id="pbm:CL52_19355"/>
<proteinExistence type="predicted"/>
<name>A0A8D3Y527_9GAMM</name>
<evidence type="ECO:0000313" key="4">
    <source>
        <dbReference type="Proteomes" id="UP000182276"/>
    </source>
</evidence>
<dbReference type="AlphaFoldDB" id="A0A8D3Y527"/>
<keyword evidence="4" id="KW-1185">Reference proteome</keyword>
<dbReference type="GeneID" id="77262042"/>
<reference evidence="3" key="1">
    <citation type="submission" date="2014-03" db="EMBL/GenBank/DDBJ databases">
        <title>Complete genome of Pseudomonas balearica DSM 6083T, a sewage water isolate from an enrichment with 2-methylnaphthalene.</title>
        <authorList>
            <person name="Salva-Serra F."/>
            <person name="Jaen-Luchoro D."/>
            <person name="Busquets A."/>
            <person name="Pena A."/>
            <person name="Gomila M."/>
            <person name="Bosch R."/>
            <person name="Nogales B."/>
            <person name="Garcia-Valdes E."/>
            <person name="Lalucat J."/>
            <person name="Bennasar A."/>
        </authorList>
    </citation>
    <scope>NUCLEOTIDE SEQUENCE [LARGE SCALE GENOMIC DNA]</scope>
    <source>
        <strain evidence="3">DSM 6083</strain>
    </source>
</reference>
<evidence type="ECO:0000313" key="2">
    <source>
        <dbReference type="EMBL" id="SDM57613.1"/>
    </source>
</evidence>
<evidence type="ECO:0000313" key="3">
    <source>
        <dbReference type="Proteomes" id="UP000031271"/>
    </source>
</evidence>
<dbReference type="EMBL" id="CP007511">
    <property type="protein sequence ID" value="AJE17411.1"/>
    <property type="molecule type" value="Genomic_DNA"/>
</dbReference>
<dbReference type="EMBL" id="FNHO01000006">
    <property type="protein sequence ID" value="SDM57613.1"/>
    <property type="molecule type" value="Genomic_DNA"/>
</dbReference>
<organism evidence="1 3">
    <name type="scientific">Stutzerimonas balearica DSM 6083</name>
    <dbReference type="NCBI Taxonomy" id="1123016"/>
    <lineage>
        <taxon>Bacteria</taxon>
        <taxon>Pseudomonadati</taxon>
        <taxon>Pseudomonadota</taxon>
        <taxon>Gammaproteobacteria</taxon>
        <taxon>Pseudomonadales</taxon>
        <taxon>Pseudomonadaceae</taxon>
        <taxon>Stutzerimonas</taxon>
    </lineage>
</organism>
<gene>
    <name evidence="1" type="ORF">CL52_19355</name>
    <name evidence="2" type="ORF">SAMN05660875_10646</name>
</gene>
<dbReference type="InterPro" id="IPR008792">
    <property type="entry name" value="PQQD"/>
</dbReference>
<dbReference type="RefSeq" id="WP_043222494.1">
    <property type="nucleotide sequence ID" value="NZ_CP007511.1"/>
</dbReference>
<sequence>MSTQPSSAGEQSGPLSERLRFYDDEFVFDSVSGMFHRLNPSASFMLRALIAGATPEELPRRLQAHYALDSATAARDAQLFLNSLAALEPLGRLFEAARKAS</sequence>
<reference evidence="2 4" key="2">
    <citation type="submission" date="2016-10" db="EMBL/GenBank/DDBJ databases">
        <authorList>
            <person name="Varghese N."/>
            <person name="Submissions S."/>
        </authorList>
    </citation>
    <scope>NUCLEOTIDE SEQUENCE [LARGE SCALE GENOMIC DNA]</scope>
    <source>
        <strain evidence="2 4">DSM 6083</strain>
    </source>
</reference>
<accession>A0A8D3Y527</accession>
<dbReference type="Proteomes" id="UP000182276">
    <property type="component" value="Unassembled WGS sequence"/>
</dbReference>